<dbReference type="PANTHER" id="PTHR46498">
    <property type="entry name" value="GTP-BINDING PROTEIN 8"/>
    <property type="match status" value="1"/>
</dbReference>
<name>A0AAN7HDV2_9PEZI</name>
<evidence type="ECO:0000313" key="7">
    <source>
        <dbReference type="EMBL" id="KAK4238010.1"/>
    </source>
</evidence>
<feature type="region of interest" description="Disordered" evidence="5">
    <location>
        <begin position="194"/>
        <end position="215"/>
    </location>
</feature>
<accession>A0AAN7HDV2</accession>
<evidence type="ECO:0000259" key="6">
    <source>
        <dbReference type="PROSITE" id="PS51706"/>
    </source>
</evidence>
<feature type="region of interest" description="Disordered" evidence="5">
    <location>
        <begin position="1"/>
        <end position="45"/>
    </location>
</feature>
<dbReference type="InterPro" id="IPR027417">
    <property type="entry name" value="P-loop_NTPase"/>
</dbReference>
<evidence type="ECO:0000256" key="3">
    <source>
        <dbReference type="ARBA" id="ARBA00022842"/>
    </source>
</evidence>
<evidence type="ECO:0000256" key="4">
    <source>
        <dbReference type="ARBA" id="ARBA00023134"/>
    </source>
</evidence>
<dbReference type="GO" id="GO:0016787">
    <property type="term" value="F:hydrolase activity"/>
    <property type="evidence" value="ECO:0007669"/>
    <property type="project" value="UniProtKB-KW"/>
</dbReference>
<dbReference type="GO" id="GO:0046872">
    <property type="term" value="F:metal ion binding"/>
    <property type="evidence" value="ECO:0007669"/>
    <property type="project" value="UniProtKB-KW"/>
</dbReference>
<dbReference type="Proteomes" id="UP001303760">
    <property type="component" value="Unassembled WGS sequence"/>
</dbReference>
<dbReference type="InterPro" id="IPR052279">
    <property type="entry name" value="EngB_GTPase"/>
</dbReference>
<dbReference type="Gene3D" id="3.40.50.300">
    <property type="entry name" value="P-loop containing nucleotide triphosphate hydrolases"/>
    <property type="match status" value="1"/>
</dbReference>
<dbReference type="AlphaFoldDB" id="A0AAN7HDV2"/>
<dbReference type="Pfam" id="PF01926">
    <property type="entry name" value="MMR_HSR1"/>
    <property type="match status" value="1"/>
</dbReference>
<sequence>MSTLRISLPRSLPNVCARPPSPPRPFLTQPFSTSASRSKRSRGPGIIEVSNEDWVDRSDAFYSYIPPPSNDPTPRAIRAPAPHPSSLTDAHETFVTHRPRFLYSVSRFLQIPPNTHTPEVCLLGRSNVGKSTLINALGGLEAASAARAHGRGARLRGLALTSKTAGSTRSINAYGFGLPTSQQRREALERAAEHAQRLKEGGLSRSERRELPREQPPRHRLIMVDMPGYGLGSEVQWGVEIRKYLEKRKMLKGAVLLIDAVSGVKESDRMVLGMLRDAEVKTAVVLTKTDKLGRDSARVQQLCLGVWEELRRVEQQSLTWLEGSEKGWQKEIYVTSAGDPDNEGSGAGVVGARWAICRMAGLVKDDRVLQPPPPPPAAQKIVSFDQIQWASSSTEPKAGDAGRKDLF</sequence>
<dbReference type="PANTHER" id="PTHR46498:SF1">
    <property type="entry name" value="GTP-BINDING PROTEIN 8"/>
    <property type="match status" value="1"/>
</dbReference>
<protein>
    <submittedName>
        <fullName evidence="7">P-loop containing nucleoside triphosphate hydrolase protein</fullName>
    </submittedName>
</protein>
<keyword evidence="3" id="KW-0460">Magnesium</keyword>
<dbReference type="EMBL" id="MU860113">
    <property type="protein sequence ID" value="KAK4238010.1"/>
    <property type="molecule type" value="Genomic_DNA"/>
</dbReference>
<dbReference type="InterPro" id="IPR030393">
    <property type="entry name" value="G_ENGB_dom"/>
</dbReference>
<keyword evidence="4" id="KW-0342">GTP-binding</keyword>
<evidence type="ECO:0000256" key="2">
    <source>
        <dbReference type="ARBA" id="ARBA00022741"/>
    </source>
</evidence>
<keyword evidence="1" id="KW-0479">Metal-binding</keyword>
<evidence type="ECO:0000256" key="5">
    <source>
        <dbReference type="SAM" id="MobiDB-lite"/>
    </source>
</evidence>
<dbReference type="InterPro" id="IPR006073">
    <property type="entry name" value="GTP-bd"/>
</dbReference>
<feature type="domain" description="EngB-type G" evidence="6">
    <location>
        <begin position="116"/>
        <end position="331"/>
    </location>
</feature>
<comment type="caution">
    <text evidence="7">The sequence shown here is derived from an EMBL/GenBank/DDBJ whole genome shotgun (WGS) entry which is preliminary data.</text>
</comment>
<reference evidence="7" key="2">
    <citation type="submission" date="2023-05" db="EMBL/GenBank/DDBJ databases">
        <authorList>
            <consortium name="Lawrence Berkeley National Laboratory"/>
            <person name="Steindorff A."/>
            <person name="Hensen N."/>
            <person name="Bonometti L."/>
            <person name="Westerberg I."/>
            <person name="Brannstrom I.O."/>
            <person name="Guillou S."/>
            <person name="Cros-Aarteil S."/>
            <person name="Calhoun S."/>
            <person name="Haridas S."/>
            <person name="Kuo A."/>
            <person name="Mondo S."/>
            <person name="Pangilinan J."/>
            <person name="Riley R."/>
            <person name="Labutti K."/>
            <person name="Andreopoulos B."/>
            <person name="Lipzen A."/>
            <person name="Chen C."/>
            <person name="Yanf M."/>
            <person name="Daum C."/>
            <person name="Ng V."/>
            <person name="Clum A."/>
            <person name="Ohm R."/>
            <person name="Martin F."/>
            <person name="Silar P."/>
            <person name="Natvig D."/>
            <person name="Lalanne C."/>
            <person name="Gautier V."/>
            <person name="Ament-Velasquez S.L."/>
            <person name="Kruys A."/>
            <person name="Hutchinson M.I."/>
            <person name="Powell A.J."/>
            <person name="Barry K."/>
            <person name="Miller A.N."/>
            <person name="Grigoriev I.V."/>
            <person name="Debuchy R."/>
            <person name="Gladieux P."/>
            <person name="Thoren M.H."/>
            <person name="Johannesson H."/>
        </authorList>
    </citation>
    <scope>NUCLEOTIDE SEQUENCE</scope>
    <source>
        <strain evidence="7">CBS 532.94</strain>
    </source>
</reference>
<dbReference type="GO" id="GO:0005739">
    <property type="term" value="C:mitochondrion"/>
    <property type="evidence" value="ECO:0007669"/>
    <property type="project" value="TreeGrafter"/>
</dbReference>
<evidence type="ECO:0000256" key="1">
    <source>
        <dbReference type="ARBA" id="ARBA00022723"/>
    </source>
</evidence>
<reference evidence="7" key="1">
    <citation type="journal article" date="2023" name="Mol. Phylogenet. Evol.">
        <title>Genome-scale phylogeny and comparative genomics of the fungal order Sordariales.</title>
        <authorList>
            <person name="Hensen N."/>
            <person name="Bonometti L."/>
            <person name="Westerberg I."/>
            <person name="Brannstrom I.O."/>
            <person name="Guillou S."/>
            <person name="Cros-Aarteil S."/>
            <person name="Calhoun S."/>
            <person name="Haridas S."/>
            <person name="Kuo A."/>
            <person name="Mondo S."/>
            <person name="Pangilinan J."/>
            <person name="Riley R."/>
            <person name="LaButti K."/>
            <person name="Andreopoulos B."/>
            <person name="Lipzen A."/>
            <person name="Chen C."/>
            <person name="Yan M."/>
            <person name="Daum C."/>
            <person name="Ng V."/>
            <person name="Clum A."/>
            <person name="Steindorff A."/>
            <person name="Ohm R.A."/>
            <person name="Martin F."/>
            <person name="Silar P."/>
            <person name="Natvig D.O."/>
            <person name="Lalanne C."/>
            <person name="Gautier V."/>
            <person name="Ament-Velasquez S.L."/>
            <person name="Kruys A."/>
            <person name="Hutchinson M.I."/>
            <person name="Powell A.J."/>
            <person name="Barry K."/>
            <person name="Miller A.N."/>
            <person name="Grigoriev I.V."/>
            <person name="Debuchy R."/>
            <person name="Gladieux P."/>
            <person name="Hiltunen Thoren M."/>
            <person name="Johannesson H."/>
        </authorList>
    </citation>
    <scope>NUCLEOTIDE SEQUENCE</scope>
    <source>
        <strain evidence="7">CBS 532.94</strain>
    </source>
</reference>
<dbReference type="SUPFAM" id="SSF52540">
    <property type="entry name" value="P-loop containing nucleoside triphosphate hydrolases"/>
    <property type="match status" value="1"/>
</dbReference>
<dbReference type="GO" id="GO:0005525">
    <property type="term" value="F:GTP binding"/>
    <property type="evidence" value="ECO:0007669"/>
    <property type="project" value="UniProtKB-KW"/>
</dbReference>
<organism evidence="7 8">
    <name type="scientific">Achaetomium macrosporum</name>
    <dbReference type="NCBI Taxonomy" id="79813"/>
    <lineage>
        <taxon>Eukaryota</taxon>
        <taxon>Fungi</taxon>
        <taxon>Dikarya</taxon>
        <taxon>Ascomycota</taxon>
        <taxon>Pezizomycotina</taxon>
        <taxon>Sordariomycetes</taxon>
        <taxon>Sordariomycetidae</taxon>
        <taxon>Sordariales</taxon>
        <taxon>Chaetomiaceae</taxon>
        <taxon>Achaetomium</taxon>
    </lineage>
</organism>
<gene>
    <name evidence="7" type="ORF">C8A03DRAFT_34020</name>
</gene>
<keyword evidence="7" id="KW-0378">Hydrolase</keyword>
<proteinExistence type="predicted"/>
<dbReference type="PROSITE" id="PS51706">
    <property type="entry name" value="G_ENGB"/>
    <property type="match status" value="1"/>
</dbReference>
<keyword evidence="2" id="KW-0547">Nucleotide-binding</keyword>
<keyword evidence="8" id="KW-1185">Reference proteome</keyword>
<evidence type="ECO:0000313" key="8">
    <source>
        <dbReference type="Proteomes" id="UP001303760"/>
    </source>
</evidence>